<evidence type="ECO:0000313" key="2">
    <source>
        <dbReference type="EMBL" id="QHB52929.1"/>
    </source>
</evidence>
<dbReference type="SUPFAM" id="SSF54593">
    <property type="entry name" value="Glyoxalase/Bleomycin resistance protein/Dihydroxybiphenyl dioxygenase"/>
    <property type="match status" value="1"/>
</dbReference>
<dbReference type="InterPro" id="IPR028973">
    <property type="entry name" value="PhnB-like"/>
</dbReference>
<name>A0A6P1E8I9_LENHI</name>
<gene>
    <name evidence="2" type="ORF">GQR93_12370</name>
</gene>
<dbReference type="InterPro" id="IPR029068">
    <property type="entry name" value="Glyas_Bleomycin-R_OHBP_Dase"/>
</dbReference>
<evidence type="ECO:0000313" key="3">
    <source>
        <dbReference type="Proteomes" id="UP000465035"/>
    </source>
</evidence>
<dbReference type="EMBL" id="CP047121">
    <property type="protein sequence ID" value="QHB52929.1"/>
    <property type="molecule type" value="Genomic_DNA"/>
</dbReference>
<organism evidence="2 3">
    <name type="scientific">Lentilactobacillus hilgardii</name>
    <name type="common">Lactobacillus hilgardii</name>
    <dbReference type="NCBI Taxonomy" id="1588"/>
    <lineage>
        <taxon>Bacteria</taxon>
        <taxon>Bacillati</taxon>
        <taxon>Bacillota</taxon>
        <taxon>Bacilli</taxon>
        <taxon>Lactobacillales</taxon>
        <taxon>Lactobacillaceae</taxon>
        <taxon>Lentilactobacillus</taxon>
    </lineage>
</organism>
<feature type="domain" description="PhnB-like" evidence="1">
    <location>
        <begin position="23"/>
        <end position="158"/>
    </location>
</feature>
<reference evidence="2 3" key="1">
    <citation type="submission" date="2019-12" db="EMBL/GenBank/DDBJ databases">
        <title>Lactobacillus hilgardii FLUB.</title>
        <authorList>
            <person name="Gustaw K."/>
        </authorList>
    </citation>
    <scope>NUCLEOTIDE SEQUENCE [LARGE SCALE GENOMIC DNA]</scope>
    <source>
        <strain evidence="2 3">FLUB</strain>
    </source>
</reference>
<evidence type="ECO:0000259" key="1">
    <source>
        <dbReference type="Pfam" id="PF06983"/>
    </source>
</evidence>
<dbReference type="PANTHER" id="PTHR33990">
    <property type="entry name" value="PROTEIN YJDN-RELATED"/>
    <property type="match status" value="1"/>
</dbReference>
<dbReference type="Proteomes" id="UP000465035">
    <property type="component" value="Chromosome"/>
</dbReference>
<proteinExistence type="predicted"/>
<dbReference type="AlphaFoldDB" id="A0A6P1E8I9"/>
<dbReference type="Pfam" id="PF06983">
    <property type="entry name" value="3-dmu-9_3-mt"/>
    <property type="match status" value="1"/>
</dbReference>
<protein>
    <submittedName>
        <fullName evidence="2">VOC family protein</fullName>
    </submittedName>
</protein>
<dbReference type="PANTHER" id="PTHR33990:SF5">
    <property type="entry name" value="PHNB-LIKE DOMAIN-CONTAINING PROTEIN"/>
    <property type="match status" value="1"/>
</dbReference>
<accession>A0A6P1E8I9</accession>
<sequence length="164" mass="18438">MNIIYENNNILIVRVADLMANTKLIPYLTFENTKNALEYYKRVFGATDVTRESPTEKQAEEMSLNADVNLDNLTLQASFKVLDQQIFAADSFLGKPVISSLISLMLEVDAHDSDAESALENLYKQVAKSEEVKVIVTFEKKSSGNKYGQVVDKYGVTWIFNAVK</sequence>
<dbReference type="Gene3D" id="3.10.180.10">
    <property type="entry name" value="2,3-Dihydroxybiphenyl 1,2-Dioxygenase, domain 1"/>
    <property type="match status" value="1"/>
</dbReference>